<feature type="region of interest" description="Disordered" evidence="1">
    <location>
        <begin position="71"/>
        <end position="92"/>
    </location>
</feature>
<protein>
    <submittedName>
        <fullName evidence="4">Peptidoglycan-binding protein</fullName>
    </submittedName>
</protein>
<keyword evidence="2" id="KW-0472">Membrane</keyword>
<dbReference type="PANTHER" id="PTHR34408:SF2">
    <property type="entry name" value="CELL WALL-BINDING PROTEIN YWSB"/>
    <property type="match status" value="1"/>
</dbReference>
<dbReference type="SUPFAM" id="SSF53955">
    <property type="entry name" value="Lysozyme-like"/>
    <property type="match status" value="1"/>
</dbReference>
<evidence type="ECO:0000313" key="5">
    <source>
        <dbReference type="Proteomes" id="UP001055460"/>
    </source>
</evidence>
<reference evidence="4" key="1">
    <citation type="submission" date="2022-06" db="EMBL/GenBank/DDBJ databases">
        <title>Physiological and biochemical characterization and genomic elucidation of a strain of the genus Ensifer adhaerens M8 that combines arsenic oxidation and chromium reduction.</title>
        <authorList>
            <person name="Li X."/>
            <person name="Yu c."/>
        </authorList>
    </citation>
    <scope>NUCLEOTIDE SEQUENCE</scope>
    <source>
        <strain evidence="4">M8</strain>
    </source>
</reference>
<dbReference type="Gene3D" id="1.10.530.10">
    <property type="match status" value="1"/>
</dbReference>
<dbReference type="InterPro" id="IPR002477">
    <property type="entry name" value="Peptidoglycan-bd-like"/>
</dbReference>
<evidence type="ECO:0000256" key="2">
    <source>
        <dbReference type="SAM" id="Phobius"/>
    </source>
</evidence>
<keyword evidence="2" id="KW-1133">Transmembrane helix</keyword>
<keyword evidence="2" id="KW-0812">Transmembrane</keyword>
<sequence>MSAITAQQIRSAAKGKVNESNLNSVLVALDRYGEMFGLDKPHRLVHYFAQLGHESADFRFDREIWGPTPAQERYDTRTDLGNTPARDGDGKKYLGRTAMQLTGKDNYRAFREWCRQEGLDCPDFVEDPEAVNRDPWEGLVPIFYWQMRDLNRWADQGDVETITKKINGGKNGFADRIDRFARLALVVLGYRADNILQFQSDYRLEVDGDVGPKTRAAMHKALVALVPGEAAKPEVKAAPVTETVMPPAVEKEVKKKTNLWGWLFGGASAAGTAVSALAGAEWPTVVAIGGVGIVAIGAGLMLRQQIIAAVRDIKSAIEDAPA</sequence>
<evidence type="ECO:0000256" key="1">
    <source>
        <dbReference type="SAM" id="MobiDB-lite"/>
    </source>
</evidence>
<feature type="transmembrane region" description="Helical" evidence="2">
    <location>
        <begin position="259"/>
        <end position="278"/>
    </location>
</feature>
<name>A0A9Q8Y9A8_ENSAD</name>
<dbReference type="Proteomes" id="UP001055460">
    <property type="component" value="Chromosome"/>
</dbReference>
<dbReference type="InterPro" id="IPR036366">
    <property type="entry name" value="PGBDSf"/>
</dbReference>
<dbReference type="Pfam" id="PF01471">
    <property type="entry name" value="PG_binding_1"/>
    <property type="match status" value="1"/>
</dbReference>
<dbReference type="PANTHER" id="PTHR34408">
    <property type="entry name" value="FAMILY PROTEIN, PUTATIVE-RELATED"/>
    <property type="match status" value="1"/>
</dbReference>
<gene>
    <name evidence="4" type="ORF">NE863_07155</name>
</gene>
<dbReference type="InterPro" id="IPR052354">
    <property type="entry name" value="Cell_Wall_Dynamics_Protein"/>
</dbReference>
<dbReference type="InterPro" id="IPR023346">
    <property type="entry name" value="Lysozyme-like_dom_sf"/>
</dbReference>
<dbReference type="Gene3D" id="1.10.101.10">
    <property type="entry name" value="PGBD-like superfamily/PGBD"/>
    <property type="match status" value="1"/>
</dbReference>
<dbReference type="RefSeq" id="WP_252160536.1">
    <property type="nucleotide sequence ID" value="NZ_CP098807.1"/>
</dbReference>
<organism evidence="4 5">
    <name type="scientific">Ensifer adhaerens</name>
    <name type="common">Sinorhizobium morelense</name>
    <dbReference type="NCBI Taxonomy" id="106592"/>
    <lineage>
        <taxon>Bacteria</taxon>
        <taxon>Pseudomonadati</taxon>
        <taxon>Pseudomonadota</taxon>
        <taxon>Alphaproteobacteria</taxon>
        <taxon>Hyphomicrobiales</taxon>
        <taxon>Rhizobiaceae</taxon>
        <taxon>Sinorhizobium/Ensifer group</taxon>
        <taxon>Ensifer</taxon>
    </lineage>
</organism>
<proteinExistence type="predicted"/>
<evidence type="ECO:0000313" key="4">
    <source>
        <dbReference type="EMBL" id="USJ24737.1"/>
    </source>
</evidence>
<evidence type="ECO:0000259" key="3">
    <source>
        <dbReference type="Pfam" id="PF01471"/>
    </source>
</evidence>
<dbReference type="AlphaFoldDB" id="A0A9Q8Y9A8"/>
<feature type="transmembrane region" description="Helical" evidence="2">
    <location>
        <begin position="284"/>
        <end position="302"/>
    </location>
</feature>
<accession>A0A9Q8Y9A8</accession>
<feature type="domain" description="Peptidoglycan binding-like" evidence="3">
    <location>
        <begin position="194"/>
        <end position="218"/>
    </location>
</feature>
<dbReference type="EMBL" id="CP098807">
    <property type="protein sequence ID" value="USJ24737.1"/>
    <property type="molecule type" value="Genomic_DNA"/>
</dbReference>